<comment type="caution">
    <text evidence="4">The sequence shown here is derived from an EMBL/GenBank/DDBJ whole genome shotgun (WGS) entry which is preliminary data.</text>
</comment>
<dbReference type="InterPro" id="IPR036188">
    <property type="entry name" value="FAD/NAD-bd_sf"/>
</dbReference>
<dbReference type="Gene3D" id="3.50.50.60">
    <property type="entry name" value="FAD/NAD(P)-binding domain"/>
    <property type="match status" value="2"/>
</dbReference>
<reference evidence="4" key="1">
    <citation type="submission" date="2024-09" db="EMBL/GenBank/DDBJ databases">
        <authorList>
            <person name="Sun Q."/>
        </authorList>
    </citation>
    <scope>NUCLEOTIDE SEQUENCE [LARGE SCALE GENOMIC DNA]</scope>
    <source>
        <strain evidence="4">JCM 31273</strain>
    </source>
</reference>
<dbReference type="RefSeq" id="WP_222920996.1">
    <property type="nucleotide sequence ID" value="NZ_CP082286.1"/>
</dbReference>
<keyword evidence="5" id="KW-1185">Reference proteome</keyword>
<feature type="domain" description="FAD-binding" evidence="3">
    <location>
        <begin position="31"/>
        <end position="378"/>
    </location>
</feature>
<dbReference type="GO" id="GO:0004497">
    <property type="term" value="F:monooxygenase activity"/>
    <property type="evidence" value="ECO:0007669"/>
    <property type="project" value="UniProtKB-KW"/>
</dbReference>
<dbReference type="Proteomes" id="UP001589595">
    <property type="component" value="Unassembled WGS sequence"/>
</dbReference>
<gene>
    <name evidence="4" type="ORF">ACFFOL_13235</name>
</gene>
<evidence type="ECO:0000313" key="5">
    <source>
        <dbReference type="Proteomes" id="UP001589595"/>
    </source>
</evidence>
<feature type="region of interest" description="Disordered" evidence="2">
    <location>
        <begin position="1"/>
        <end position="28"/>
    </location>
</feature>
<name>A0ABD5MQR0_9EURY</name>
<keyword evidence="4" id="KW-0503">Monooxygenase</keyword>
<evidence type="ECO:0000256" key="1">
    <source>
        <dbReference type="ARBA" id="ARBA00023002"/>
    </source>
</evidence>
<dbReference type="AlphaFoldDB" id="A0ABD5MQR0"/>
<dbReference type="PANTHER" id="PTHR43476:SF5">
    <property type="entry name" value="FAD-DEPENDENT MONOOXYGENASE"/>
    <property type="match status" value="1"/>
</dbReference>
<feature type="compositionally biased region" description="Basic and acidic residues" evidence="2">
    <location>
        <begin position="15"/>
        <end position="28"/>
    </location>
</feature>
<keyword evidence="1" id="KW-0560">Oxidoreductase</keyword>
<evidence type="ECO:0000256" key="2">
    <source>
        <dbReference type="SAM" id="MobiDB-lite"/>
    </source>
</evidence>
<dbReference type="InterPro" id="IPR050631">
    <property type="entry name" value="PheA/TfdB_FAD_monoxygenase"/>
</dbReference>
<dbReference type="Pfam" id="PF01494">
    <property type="entry name" value="FAD_binding_3"/>
    <property type="match status" value="1"/>
</dbReference>
<dbReference type="InterPro" id="IPR002938">
    <property type="entry name" value="FAD-bd"/>
</dbReference>
<dbReference type="PRINTS" id="PR00420">
    <property type="entry name" value="RNGMNOXGNASE"/>
</dbReference>
<dbReference type="PANTHER" id="PTHR43476">
    <property type="entry name" value="3-(3-HYDROXY-PHENYL)PROPIONATE/3-HYDROXYCINNAMIC ACID HYDROXYLASE"/>
    <property type="match status" value="1"/>
</dbReference>
<organism evidence="4 5">
    <name type="scientific">Halobaculum roseum</name>
    <dbReference type="NCBI Taxonomy" id="2175149"/>
    <lineage>
        <taxon>Archaea</taxon>
        <taxon>Methanobacteriati</taxon>
        <taxon>Methanobacteriota</taxon>
        <taxon>Stenosarchaea group</taxon>
        <taxon>Halobacteria</taxon>
        <taxon>Halobacteriales</taxon>
        <taxon>Haloferacaceae</taxon>
        <taxon>Halobaculum</taxon>
    </lineage>
</organism>
<feature type="compositionally biased region" description="Low complexity" evidence="2">
    <location>
        <begin position="1"/>
        <end position="14"/>
    </location>
</feature>
<proteinExistence type="predicted"/>
<dbReference type="SUPFAM" id="SSF51905">
    <property type="entry name" value="FAD/NAD(P)-binding domain"/>
    <property type="match status" value="1"/>
</dbReference>
<protein>
    <submittedName>
        <fullName evidence="4">FAD-dependent monooxygenase</fullName>
    </submittedName>
</protein>
<dbReference type="GeneID" id="67211043"/>
<evidence type="ECO:0000259" key="3">
    <source>
        <dbReference type="Pfam" id="PF01494"/>
    </source>
</evidence>
<dbReference type="EMBL" id="JBHMAJ010000009">
    <property type="protein sequence ID" value="MFB9825129.1"/>
    <property type="molecule type" value="Genomic_DNA"/>
</dbReference>
<sequence length="442" mass="47375">MSDAPASDSSVADRSAGDRDPVADRADRTERTDVAVVGCGPGGAVLSYLLARSGVDVTLVERAGTFEREYRGFGWNPGVVRLFDGMDVLDDVLDLAHETVTEGTFSLYGERVPVLNLELLDADYPYVLMMEQPALLEHLVDRAGVHDGFSFRPATTVTGLLTDDAGAVRGVTARDRTADETVAIEARCVVGADGRYSTVREEAGIDPGLFDSPLDLVWFKLPAGAVETDAQGQIAREGILVQFGLGGGELQVGYLLRDGEWPTVREAGFDAFRERVAAVDPEVAAAVGEHLDGFADTTLLDVSPGIADTWTRDGLLILGDAAHVASPIGAQGNPLAVEDAVVAHDRLVRALAYSEGIVPRSRLRAFELRRRPTVERVIALQRRAAANFAFWLDHGGRVPPSLVRAAAVVGRGVARSRLARRAVEPFALGDRSVTVVRSHFTE</sequence>
<evidence type="ECO:0000313" key="4">
    <source>
        <dbReference type="EMBL" id="MFB9825129.1"/>
    </source>
</evidence>
<accession>A0ABD5MQR0</accession>